<dbReference type="PROSITE" id="PS51257">
    <property type="entry name" value="PROKAR_LIPOPROTEIN"/>
    <property type="match status" value="1"/>
</dbReference>
<dbReference type="Pfam" id="PF00496">
    <property type="entry name" value="SBP_bac_5"/>
    <property type="match status" value="1"/>
</dbReference>
<dbReference type="PIRSF" id="PIRSF002741">
    <property type="entry name" value="MppA"/>
    <property type="match status" value="1"/>
</dbReference>
<evidence type="ECO:0000256" key="4">
    <source>
        <dbReference type="SAM" id="SignalP"/>
    </source>
</evidence>
<protein>
    <submittedName>
        <fullName evidence="6">ABC transporter substrate-binding protein</fullName>
    </submittedName>
</protein>
<dbReference type="InterPro" id="IPR039424">
    <property type="entry name" value="SBP_5"/>
</dbReference>
<keyword evidence="3 4" id="KW-0732">Signal</keyword>
<evidence type="ECO:0000313" key="7">
    <source>
        <dbReference type="Proteomes" id="UP000317716"/>
    </source>
</evidence>
<feature type="chain" id="PRO_5021939861" evidence="4">
    <location>
        <begin position="21"/>
        <end position="607"/>
    </location>
</feature>
<comment type="similarity">
    <text evidence="1">Belongs to the bacterial solute-binding protein 5 family.</text>
</comment>
<accession>A0A538SVS4</accession>
<dbReference type="GO" id="GO:1904680">
    <property type="term" value="F:peptide transmembrane transporter activity"/>
    <property type="evidence" value="ECO:0007669"/>
    <property type="project" value="TreeGrafter"/>
</dbReference>
<dbReference type="InterPro" id="IPR000914">
    <property type="entry name" value="SBP_5_dom"/>
</dbReference>
<gene>
    <name evidence="6" type="ORF">E6K72_06290</name>
</gene>
<sequence length="607" mass="67087">MPSKTRLQAVLAVVLGSALAGCGGKPGAAGTARVDTRPLPADTMTLALPELGAYGGRFVIGQTSSPKTFNAMMANETSSNDVNNRLWASLMDYDNAAARDTFGLAKAYEMSADGLTYTWHMRHGLCFSDGHPLTAADVLFSFEVAYDEKLHPAVQDLLSIGGKHFEVSAPDSYTIVTKIAKPYANMVGTMSSVRILPKHVLEPAFRRGEFASAYAVTTAPESLVTSGGWRVKQFVQNEKTVLEPNPYWFRVDGRGRRLPYLDELVFVIVPDQNTAALKFTSGDLDALDQVKPEDYKTYADGAKAGGYTLYDVGPALTTNFFWFNLNHVRDPGAGKKLGAPYVDAVKFKWFSNPIFRRAVSMAVDRDAIIRGPFFGDAVKNWSTGTAGNQMWYTPEVGGYDYDPEQAKQLLASLGWKDRNGDGLLEDTEGHTIRFTLKTNSDNNIRKAIANLIKDDLARVGIDCLPTPVEFNTLMTNLRQDFQYDAILLGLQAGVPPDPVGQGQNTLRSSGLTHFWNVKQPKPETAAEARIDELVEENLTTTDYAKRRAAWVEIQKLINQECFLVWLPTQVFKLPVRNKFGNVRPSVIPHRLLWNIEQVFVKPGATRT</sequence>
<dbReference type="Gene3D" id="3.40.190.10">
    <property type="entry name" value="Periplasmic binding protein-like II"/>
    <property type="match status" value="1"/>
</dbReference>
<dbReference type="Gene3D" id="3.10.105.10">
    <property type="entry name" value="Dipeptide-binding Protein, Domain 3"/>
    <property type="match status" value="1"/>
</dbReference>
<dbReference type="InterPro" id="IPR030678">
    <property type="entry name" value="Peptide/Ni-bd"/>
</dbReference>
<evidence type="ECO:0000313" key="6">
    <source>
        <dbReference type="EMBL" id="TMQ55497.1"/>
    </source>
</evidence>
<feature type="signal peptide" evidence="4">
    <location>
        <begin position="1"/>
        <end position="20"/>
    </location>
</feature>
<dbReference type="AlphaFoldDB" id="A0A538SVS4"/>
<evidence type="ECO:0000256" key="3">
    <source>
        <dbReference type="ARBA" id="ARBA00022729"/>
    </source>
</evidence>
<name>A0A538SVS4_UNCEI</name>
<evidence type="ECO:0000259" key="5">
    <source>
        <dbReference type="Pfam" id="PF00496"/>
    </source>
</evidence>
<reference evidence="6 7" key="1">
    <citation type="journal article" date="2019" name="Nat. Microbiol.">
        <title>Mediterranean grassland soil C-N compound turnover is dependent on rainfall and depth, and is mediated by genomically divergent microorganisms.</title>
        <authorList>
            <person name="Diamond S."/>
            <person name="Andeer P.F."/>
            <person name="Li Z."/>
            <person name="Crits-Christoph A."/>
            <person name="Burstein D."/>
            <person name="Anantharaman K."/>
            <person name="Lane K.R."/>
            <person name="Thomas B.C."/>
            <person name="Pan C."/>
            <person name="Northen T.R."/>
            <person name="Banfield J.F."/>
        </authorList>
    </citation>
    <scope>NUCLEOTIDE SEQUENCE [LARGE SCALE GENOMIC DNA]</scope>
    <source>
        <strain evidence="6">WS_2</strain>
    </source>
</reference>
<organism evidence="6 7">
    <name type="scientific">Eiseniibacteriota bacterium</name>
    <dbReference type="NCBI Taxonomy" id="2212470"/>
    <lineage>
        <taxon>Bacteria</taxon>
        <taxon>Candidatus Eiseniibacteriota</taxon>
    </lineage>
</organism>
<dbReference type="Proteomes" id="UP000317716">
    <property type="component" value="Unassembled WGS sequence"/>
</dbReference>
<dbReference type="EMBL" id="VBOS01000212">
    <property type="protein sequence ID" value="TMQ55497.1"/>
    <property type="molecule type" value="Genomic_DNA"/>
</dbReference>
<dbReference type="SUPFAM" id="SSF53850">
    <property type="entry name" value="Periplasmic binding protein-like II"/>
    <property type="match status" value="1"/>
</dbReference>
<dbReference type="PANTHER" id="PTHR30290:SF9">
    <property type="entry name" value="OLIGOPEPTIDE-BINDING PROTEIN APPA"/>
    <property type="match status" value="1"/>
</dbReference>
<feature type="domain" description="Solute-binding protein family 5" evidence="5">
    <location>
        <begin position="103"/>
        <end position="499"/>
    </location>
</feature>
<proteinExistence type="inferred from homology"/>
<evidence type="ECO:0000256" key="1">
    <source>
        <dbReference type="ARBA" id="ARBA00005695"/>
    </source>
</evidence>
<dbReference type="GO" id="GO:0042597">
    <property type="term" value="C:periplasmic space"/>
    <property type="evidence" value="ECO:0007669"/>
    <property type="project" value="UniProtKB-ARBA"/>
</dbReference>
<dbReference type="CDD" id="cd08500">
    <property type="entry name" value="PBP2_NikA_DppA_OppA_like_4"/>
    <property type="match status" value="1"/>
</dbReference>
<comment type="caution">
    <text evidence="6">The sequence shown here is derived from an EMBL/GenBank/DDBJ whole genome shotgun (WGS) entry which is preliminary data.</text>
</comment>
<dbReference type="GO" id="GO:0015833">
    <property type="term" value="P:peptide transport"/>
    <property type="evidence" value="ECO:0007669"/>
    <property type="project" value="TreeGrafter"/>
</dbReference>
<evidence type="ECO:0000256" key="2">
    <source>
        <dbReference type="ARBA" id="ARBA00022448"/>
    </source>
</evidence>
<keyword evidence="2" id="KW-0813">Transport</keyword>
<dbReference type="PANTHER" id="PTHR30290">
    <property type="entry name" value="PERIPLASMIC BINDING COMPONENT OF ABC TRANSPORTER"/>
    <property type="match status" value="1"/>
</dbReference>
<dbReference type="GO" id="GO:0043190">
    <property type="term" value="C:ATP-binding cassette (ABC) transporter complex"/>
    <property type="evidence" value="ECO:0007669"/>
    <property type="project" value="InterPro"/>
</dbReference>